<dbReference type="Proteomes" id="UP000233618">
    <property type="component" value="Unassembled WGS sequence"/>
</dbReference>
<evidence type="ECO:0008006" key="4">
    <source>
        <dbReference type="Google" id="ProtNLM"/>
    </source>
</evidence>
<dbReference type="EMBL" id="MVDE01000003">
    <property type="protein sequence ID" value="PKQ68721.1"/>
    <property type="molecule type" value="Genomic_DNA"/>
</dbReference>
<keyword evidence="1" id="KW-1133">Transmembrane helix</keyword>
<name>A0A2N3IEI9_9BACT</name>
<keyword evidence="1" id="KW-0472">Membrane</keyword>
<dbReference type="Pfam" id="PF11810">
    <property type="entry name" value="DUF3332"/>
    <property type="match status" value="1"/>
</dbReference>
<dbReference type="InterPro" id="IPR021768">
    <property type="entry name" value="DUF3332"/>
</dbReference>
<reference evidence="2 3" key="1">
    <citation type="journal article" date="2017" name="Front. Microbiol.">
        <title>Labilibaculum manganireducens gen. nov., sp. nov. and Labilibaculum filiforme sp. nov., Novel Bacteroidetes Isolated from Subsurface Sediments of the Baltic Sea.</title>
        <authorList>
            <person name="Vandieken V."/>
            <person name="Marshall I.P."/>
            <person name="Niemann H."/>
            <person name="Engelen B."/>
            <person name="Cypionka H."/>
        </authorList>
    </citation>
    <scope>NUCLEOTIDE SEQUENCE [LARGE SCALE GENOMIC DNA]</scope>
    <source>
        <strain evidence="2 3">59.10-2M</strain>
    </source>
</reference>
<proteinExistence type="predicted"/>
<comment type="caution">
    <text evidence="2">The sequence shown here is derived from an EMBL/GenBank/DDBJ whole genome shotgun (WGS) entry which is preliminary data.</text>
</comment>
<gene>
    <name evidence="2" type="ORF">BZG01_03110</name>
</gene>
<keyword evidence="1" id="KW-0812">Transmembrane</keyword>
<feature type="transmembrane region" description="Helical" evidence="1">
    <location>
        <begin position="59"/>
        <end position="79"/>
    </location>
</feature>
<keyword evidence="3" id="KW-1185">Reference proteome</keyword>
<protein>
    <recommendedName>
        <fullName evidence="4">DUF3332 domain-containing protein</fullName>
    </recommendedName>
</protein>
<evidence type="ECO:0000256" key="1">
    <source>
        <dbReference type="SAM" id="Phobius"/>
    </source>
</evidence>
<accession>A0A2N3IEI9</accession>
<organism evidence="2 3">
    <name type="scientific">Labilibaculum manganireducens</name>
    <dbReference type="NCBI Taxonomy" id="1940525"/>
    <lineage>
        <taxon>Bacteria</taxon>
        <taxon>Pseudomonadati</taxon>
        <taxon>Bacteroidota</taxon>
        <taxon>Bacteroidia</taxon>
        <taxon>Marinilabiliales</taxon>
        <taxon>Marinifilaceae</taxon>
        <taxon>Labilibaculum</taxon>
    </lineage>
</organism>
<sequence length="207" mass="23580">MNNHKFFNQIKLNQMKKVNVFLLACFFLVLSIGQSGCYGPFRLTKNLHEWNSTVGDKFINALVFFAFIVIPVYEVAVFVDGVVLNTIEFWTGDNPVTMGENDKDVQIVKKDGNKYRITATQNKFHIEQLQGDNKGDTAELIFNPENNSWSLKDGNKELQKLVDLNVEANLIHIYKPDGQAVTFDQNTNNMASIEAQLKTESVNWARK</sequence>
<dbReference type="AlphaFoldDB" id="A0A2N3IEI9"/>
<evidence type="ECO:0000313" key="2">
    <source>
        <dbReference type="EMBL" id="PKQ68721.1"/>
    </source>
</evidence>
<evidence type="ECO:0000313" key="3">
    <source>
        <dbReference type="Proteomes" id="UP000233618"/>
    </source>
</evidence>